<proteinExistence type="predicted"/>
<accession>A0ABS2QJW0</accession>
<comment type="caution">
    <text evidence="2">The sequence shown here is derived from an EMBL/GenBank/DDBJ whole genome shotgun (WGS) entry which is preliminary data.</text>
</comment>
<reference evidence="2 3" key="1">
    <citation type="submission" date="2021-01" db="EMBL/GenBank/DDBJ databases">
        <title>Genomic Encyclopedia of Type Strains, Phase IV (KMG-IV): sequencing the most valuable type-strain genomes for metagenomic binning, comparative biology and taxonomic classification.</title>
        <authorList>
            <person name="Goeker M."/>
        </authorList>
    </citation>
    <scope>NUCLEOTIDE SEQUENCE [LARGE SCALE GENOMIC DNA]</scope>
    <source>
        <strain evidence="2 3">DSM 105482</strain>
    </source>
</reference>
<dbReference type="EMBL" id="JAFBFI010000012">
    <property type="protein sequence ID" value="MBM7693444.1"/>
    <property type="molecule type" value="Genomic_DNA"/>
</dbReference>
<protein>
    <recommendedName>
        <fullName evidence="4">YbyB</fullName>
    </recommendedName>
</protein>
<organism evidence="2 3">
    <name type="scientific">Peribacillus deserti</name>
    <dbReference type="NCBI Taxonomy" id="673318"/>
    <lineage>
        <taxon>Bacteria</taxon>
        <taxon>Bacillati</taxon>
        <taxon>Bacillota</taxon>
        <taxon>Bacilli</taxon>
        <taxon>Bacillales</taxon>
        <taxon>Bacillaceae</taxon>
        <taxon>Peribacillus</taxon>
    </lineage>
</organism>
<gene>
    <name evidence="2" type="ORF">JOC77_002884</name>
</gene>
<evidence type="ECO:0000313" key="2">
    <source>
        <dbReference type="EMBL" id="MBM7693444.1"/>
    </source>
</evidence>
<evidence type="ECO:0000313" key="3">
    <source>
        <dbReference type="Proteomes" id="UP000823486"/>
    </source>
</evidence>
<dbReference type="Proteomes" id="UP000823486">
    <property type="component" value="Unassembled WGS sequence"/>
</dbReference>
<keyword evidence="3" id="KW-1185">Reference proteome</keyword>
<sequence>MRRQNLFLPALAAGIATYFLMEKDNRVKLKLKAQDVNSKIRGMLSKSQNQNLPVQKAGLPDPHDIEDNKMVDEGSQYGVHYYNKTIQN</sequence>
<name>A0ABS2QJW0_9BACI</name>
<evidence type="ECO:0008006" key="4">
    <source>
        <dbReference type="Google" id="ProtNLM"/>
    </source>
</evidence>
<feature type="region of interest" description="Disordered" evidence="1">
    <location>
        <begin position="45"/>
        <end position="66"/>
    </location>
</feature>
<evidence type="ECO:0000256" key="1">
    <source>
        <dbReference type="SAM" id="MobiDB-lite"/>
    </source>
</evidence>